<name>A0A382UIV2_9ZZZZ</name>
<accession>A0A382UIV2</accession>
<feature type="non-terminal residue" evidence="1">
    <location>
        <position position="1"/>
    </location>
</feature>
<evidence type="ECO:0000313" key="1">
    <source>
        <dbReference type="EMBL" id="SVD34072.1"/>
    </source>
</evidence>
<dbReference type="EMBL" id="UINC01144512">
    <property type="protein sequence ID" value="SVD34072.1"/>
    <property type="molecule type" value="Genomic_DNA"/>
</dbReference>
<gene>
    <name evidence="1" type="ORF">METZ01_LOCUS386926</name>
</gene>
<proteinExistence type="predicted"/>
<dbReference type="AlphaFoldDB" id="A0A382UIV2"/>
<protein>
    <submittedName>
        <fullName evidence="1">Uncharacterized protein</fullName>
    </submittedName>
</protein>
<sequence length="44" mass="4741">VVAGVDGLEHLRGFLHQASGKGLVGLLAVPRTTVRRTEFSHDFP</sequence>
<organism evidence="1">
    <name type="scientific">marine metagenome</name>
    <dbReference type="NCBI Taxonomy" id="408172"/>
    <lineage>
        <taxon>unclassified sequences</taxon>
        <taxon>metagenomes</taxon>
        <taxon>ecological metagenomes</taxon>
    </lineage>
</organism>
<reference evidence="1" key="1">
    <citation type="submission" date="2018-05" db="EMBL/GenBank/DDBJ databases">
        <authorList>
            <person name="Lanie J.A."/>
            <person name="Ng W.-L."/>
            <person name="Kazmierczak K.M."/>
            <person name="Andrzejewski T.M."/>
            <person name="Davidsen T.M."/>
            <person name="Wayne K.J."/>
            <person name="Tettelin H."/>
            <person name="Glass J.I."/>
            <person name="Rusch D."/>
            <person name="Podicherti R."/>
            <person name="Tsui H.-C.T."/>
            <person name="Winkler M.E."/>
        </authorList>
    </citation>
    <scope>NUCLEOTIDE SEQUENCE</scope>
</reference>